<keyword evidence="6" id="KW-0731">Sigma factor</keyword>
<evidence type="ECO:0000256" key="8">
    <source>
        <dbReference type="ARBA" id="ARBA00023163"/>
    </source>
</evidence>
<sequence>MELSLKAGQTLKQGQQLLLSAQQRESLKVLQMPLPDLRAHLAAALCDNPVLEEGEPDAAPTDGVPDFLQQAFQPDCRRGLPKGEEERDPFYAAAAQPDFHDFLEQQLLEIQAAPTLLKICRYILGNLDDRGYLCCSPEQIAADLRVSAAQTQKALALIRQFEPAGVGAYDLRDCLLLQLQRLPACEPYVLQIADSCLDLLAQNQIRAIASRLKISVQQAQAGCRTIRSLNPIPSSGCRGSAAETVYVIPEAQIFKKPDGSWAVQSNRTYLPKIYINPFYLRLYEHPDTPETKAYLKEKIQAASRLLTELSERESTISAVLQVIVKLQELYFSQTADALRPMTMQEIAEQLRLNESTVSRAVQGKYILCRHGVVSIRSLFTNGLGHTNVSVAQVKNRLQDIFHREDPFHPLSDQTAAALLNRECGLEISRRAVAKYRQSLGIPASSKRKCFVQA</sequence>
<dbReference type="Pfam" id="PF04963">
    <property type="entry name" value="Sigma54_CBD"/>
    <property type="match status" value="1"/>
</dbReference>
<gene>
    <name evidence="11" type="primary">rpoN</name>
    <name evidence="11" type="ORF">PXC00_00910</name>
</gene>
<name>A0AA97H1I0_9FIRM</name>
<dbReference type="EMBL" id="CP135996">
    <property type="protein sequence ID" value="WOC32458.1"/>
    <property type="molecule type" value="Genomic_DNA"/>
</dbReference>
<feature type="domain" description="RNA polymerase sigma factor 54 core-binding" evidence="10">
    <location>
        <begin position="93"/>
        <end position="279"/>
    </location>
</feature>
<protein>
    <submittedName>
        <fullName evidence="11">RNA polymerase factor sigma-54</fullName>
    </submittedName>
</protein>
<dbReference type="GO" id="GO:0006352">
    <property type="term" value="P:DNA-templated transcription initiation"/>
    <property type="evidence" value="ECO:0007669"/>
    <property type="project" value="InterPro"/>
</dbReference>
<dbReference type="PRINTS" id="PR00045">
    <property type="entry name" value="SIGMA54FCT"/>
</dbReference>
<dbReference type="KEGG" id="carl:PXC00_00910"/>
<dbReference type="RefSeq" id="WP_275844836.1">
    <property type="nucleotide sequence ID" value="NZ_CP135996.1"/>
</dbReference>
<organism evidence="11 12">
    <name type="scientific">Caproicibacterium argilliputei</name>
    <dbReference type="NCBI Taxonomy" id="3030016"/>
    <lineage>
        <taxon>Bacteria</taxon>
        <taxon>Bacillati</taxon>
        <taxon>Bacillota</taxon>
        <taxon>Clostridia</taxon>
        <taxon>Eubacteriales</taxon>
        <taxon>Oscillospiraceae</taxon>
        <taxon>Caproicibacterium</taxon>
    </lineage>
</organism>
<keyword evidence="12" id="KW-1185">Reference proteome</keyword>
<dbReference type="GO" id="GO:0016987">
    <property type="term" value="F:sigma factor activity"/>
    <property type="evidence" value="ECO:0007669"/>
    <property type="project" value="UniProtKB-KW"/>
</dbReference>
<dbReference type="PANTHER" id="PTHR32248">
    <property type="entry name" value="RNA POLYMERASE SIGMA-54 FACTOR"/>
    <property type="match status" value="1"/>
</dbReference>
<evidence type="ECO:0000256" key="2">
    <source>
        <dbReference type="ARBA" id="ARBA00022478"/>
    </source>
</evidence>
<keyword evidence="5" id="KW-0805">Transcription regulation</keyword>
<proteinExistence type="inferred from homology"/>
<dbReference type="PANTHER" id="PTHR32248:SF4">
    <property type="entry name" value="RNA POLYMERASE SIGMA-54 FACTOR"/>
    <property type="match status" value="1"/>
</dbReference>
<keyword evidence="2" id="KW-0240">DNA-directed RNA polymerase</keyword>
<evidence type="ECO:0000256" key="5">
    <source>
        <dbReference type="ARBA" id="ARBA00023015"/>
    </source>
</evidence>
<dbReference type="InterPro" id="IPR038709">
    <property type="entry name" value="RpoN_core-bd_sf"/>
</dbReference>
<dbReference type="Proteomes" id="UP001300604">
    <property type="component" value="Chromosome"/>
</dbReference>
<dbReference type="Pfam" id="PF00309">
    <property type="entry name" value="Sigma54_AID"/>
    <property type="match status" value="1"/>
</dbReference>
<evidence type="ECO:0000256" key="4">
    <source>
        <dbReference type="ARBA" id="ARBA00022695"/>
    </source>
</evidence>
<dbReference type="InterPro" id="IPR000394">
    <property type="entry name" value="RNA_pol_sigma_54"/>
</dbReference>
<feature type="domain" description="RNA polymerase sigma factor 54 DNA-binding" evidence="9">
    <location>
        <begin position="293"/>
        <end position="448"/>
    </location>
</feature>
<evidence type="ECO:0000256" key="7">
    <source>
        <dbReference type="ARBA" id="ARBA00023125"/>
    </source>
</evidence>
<evidence type="ECO:0000256" key="3">
    <source>
        <dbReference type="ARBA" id="ARBA00022679"/>
    </source>
</evidence>
<dbReference type="PROSITE" id="PS50044">
    <property type="entry name" value="SIGMA54_3"/>
    <property type="match status" value="1"/>
</dbReference>
<evidence type="ECO:0000259" key="9">
    <source>
        <dbReference type="Pfam" id="PF04552"/>
    </source>
</evidence>
<keyword evidence="4" id="KW-0548">Nucleotidyltransferase</keyword>
<keyword evidence="7" id="KW-0238">DNA-binding</keyword>
<dbReference type="Gene3D" id="1.10.10.60">
    <property type="entry name" value="Homeodomain-like"/>
    <property type="match status" value="1"/>
</dbReference>
<dbReference type="GO" id="GO:0001216">
    <property type="term" value="F:DNA-binding transcription activator activity"/>
    <property type="evidence" value="ECO:0007669"/>
    <property type="project" value="InterPro"/>
</dbReference>
<dbReference type="InterPro" id="IPR007634">
    <property type="entry name" value="RNA_pol_sigma_54_DNA-bd"/>
</dbReference>
<keyword evidence="3" id="KW-0808">Transferase</keyword>
<evidence type="ECO:0000256" key="6">
    <source>
        <dbReference type="ARBA" id="ARBA00023082"/>
    </source>
</evidence>
<evidence type="ECO:0000256" key="1">
    <source>
        <dbReference type="ARBA" id="ARBA00008798"/>
    </source>
</evidence>
<dbReference type="GO" id="GO:0000428">
    <property type="term" value="C:DNA-directed RNA polymerase complex"/>
    <property type="evidence" value="ECO:0007669"/>
    <property type="project" value="UniProtKB-KW"/>
</dbReference>
<dbReference type="GO" id="GO:0003677">
    <property type="term" value="F:DNA binding"/>
    <property type="evidence" value="ECO:0007669"/>
    <property type="project" value="UniProtKB-KW"/>
</dbReference>
<reference evidence="12" key="2">
    <citation type="submission" date="2024-06" db="EMBL/GenBank/DDBJ databases">
        <title>Caproicibacterium argilliputei sp. nov, a novel caproic acid producing anaerobic bacterium isolated from pit mud.</title>
        <authorList>
            <person name="Zeng C."/>
        </authorList>
    </citation>
    <scope>NUCLEOTIDE SEQUENCE [LARGE SCALE GENOMIC DNA]</scope>
    <source>
        <strain evidence="12">ZCY20-5</strain>
    </source>
</reference>
<dbReference type="GO" id="GO:0016779">
    <property type="term" value="F:nucleotidyltransferase activity"/>
    <property type="evidence" value="ECO:0007669"/>
    <property type="project" value="UniProtKB-KW"/>
</dbReference>
<dbReference type="InterPro" id="IPR007046">
    <property type="entry name" value="RNA_pol_sigma_54_core-bd"/>
</dbReference>
<keyword evidence="8" id="KW-0804">Transcription</keyword>
<evidence type="ECO:0000259" key="10">
    <source>
        <dbReference type="Pfam" id="PF04963"/>
    </source>
</evidence>
<dbReference type="AlphaFoldDB" id="A0AA97H1I0"/>
<dbReference type="Gene3D" id="1.10.10.1330">
    <property type="entry name" value="RNA polymerase sigma-54 factor, core-binding domain"/>
    <property type="match status" value="1"/>
</dbReference>
<accession>A0AA97H1I0</accession>
<evidence type="ECO:0000313" key="11">
    <source>
        <dbReference type="EMBL" id="WOC32458.1"/>
    </source>
</evidence>
<dbReference type="Pfam" id="PF04552">
    <property type="entry name" value="Sigma54_DBD"/>
    <property type="match status" value="1"/>
</dbReference>
<reference evidence="11 12" key="1">
    <citation type="submission" date="2024-06" db="EMBL/GenBank/DDBJ databases">
        <title>Caproicibacterium argilliputei sp. nov, a novel caproic acid producing anaerobic bacterium isolated from pit mud.</title>
        <authorList>
            <person name="Xia S."/>
        </authorList>
    </citation>
    <scope>NUCLEOTIDE SEQUENCE [LARGE SCALE GENOMIC DNA]</scope>
    <source>
        <strain evidence="11 12">ZCY20-5</strain>
    </source>
</reference>
<comment type="similarity">
    <text evidence="1">Belongs to the sigma-54 factor family.</text>
</comment>
<reference evidence="12" key="3">
    <citation type="submission" date="2024-06" db="EMBL/GenBank/DDBJ databases">
        <authorList>
            <person name="Zeng C."/>
        </authorList>
    </citation>
    <scope>NUCLEOTIDE SEQUENCE [LARGE SCALE GENOMIC DNA]</scope>
    <source>
        <strain evidence="12">ZCY20-5</strain>
    </source>
</reference>
<evidence type="ECO:0000313" key="12">
    <source>
        <dbReference type="Proteomes" id="UP001300604"/>
    </source>
</evidence>
<dbReference type="PIRSF" id="PIRSF000774">
    <property type="entry name" value="RpoN"/>
    <property type="match status" value="1"/>
</dbReference>
<dbReference type="NCBIfam" id="TIGR02395">
    <property type="entry name" value="rpoN_sigma"/>
    <property type="match status" value="1"/>
</dbReference>